<proteinExistence type="predicted"/>
<comment type="caution">
    <text evidence="1">The sequence shown here is derived from an EMBL/GenBank/DDBJ whole genome shotgun (WGS) entry which is preliminary data.</text>
</comment>
<protein>
    <submittedName>
        <fullName evidence="1">Uncharacterized protein</fullName>
    </submittedName>
</protein>
<name>A0A1R0GPJ0_9FUNG</name>
<accession>A0A1R0GPJ0</accession>
<evidence type="ECO:0000313" key="1">
    <source>
        <dbReference type="EMBL" id="OLY78790.1"/>
    </source>
</evidence>
<dbReference type="Proteomes" id="UP000187455">
    <property type="component" value="Unassembled WGS sequence"/>
</dbReference>
<gene>
    <name evidence="1" type="ORF">AYI68_g7154</name>
</gene>
<dbReference type="EMBL" id="LSSL01005521">
    <property type="protein sequence ID" value="OLY78790.1"/>
    <property type="molecule type" value="Genomic_DNA"/>
</dbReference>
<dbReference type="AlphaFoldDB" id="A0A1R0GPJ0"/>
<sequence length="103" mass="11939">MFEDTKTKPKELTALVLQLMRYREPKIDENGTFITPIIPVTELTKTTRRHYCVPKNHLYGLNSTTAKRFILNCYEQVEYHAAPDPNCACPSYTTDRLLSTQKD</sequence>
<reference evidence="1 2" key="1">
    <citation type="journal article" date="2016" name="Mol. Biol. Evol.">
        <title>Genome-Wide Survey of Gut Fungi (Harpellales) Reveals the First Horizontally Transferred Ubiquitin Gene from a Mosquito Host.</title>
        <authorList>
            <person name="Wang Y."/>
            <person name="White M.M."/>
            <person name="Kvist S."/>
            <person name="Moncalvo J.M."/>
        </authorList>
    </citation>
    <scope>NUCLEOTIDE SEQUENCE [LARGE SCALE GENOMIC DNA]</scope>
    <source>
        <strain evidence="1 2">ALG-7-W6</strain>
    </source>
</reference>
<keyword evidence="2" id="KW-1185">Reference proteome</keyword>
<evidence type="ECO:0000313" key="2">
    <source>
        <dbReference type="Proteomes" id="UP000187455"/>
    </source>
</evidence>
<organism evidence="1 2">
    <name type="scientific">Smittium mucronatum</name>
    <dbReference type="NCBI Taxonomy" id="133383"/>
    <lineage>
        <taxon>Eukaryota</taxon>
        <taxon>Fungi</taxon>
        <taxon>Fungi incertae sedis</taxon>
        <taxon>Zoopagomycota</taxon>
        <taxon>Kickxellomycotina</taxon>
        <taxon>Harpellomycetes</taxon>
        <taxon>Harpellales</taxon>
        <taxon>Legeriomycetaceae</taxon>
        <taxon>Smittium</taxon>
    </lineage>
</organism>